<proteinExistence type="predicted"/>
<dbReference type="EMBL" id="JABXBU010000030">
    <property type="protein sequence ID" value="KAF8784898.1"/>
    <property type="molecule type" value="Genomic_DNA"/>
</dbReference>
<accession>A0A8T0F3R7</accession>
<name>A0A8T0F3R7_ARGBR</name>
<protein>
    <submittedName>
        <fullName evidence="1">Uncharacterized protein</fullName>
    </submittedName>
</protein>
<gene>
    <name evidence="1" type="ORF">HNY73_010510</name>
</gene>
<comment type="caution">
    <text evidence="1">The sequence shown here is derived from an EMBL/GenBank/DDBJ whole genome shotgun (WGS) entry which is preliminary data.</text>
</comment>
<sequence>MCVWCGGKIAAAGCGVWVMNECVCGVEGSAAAGWACGRHNSYSAYKRISSPIPSPSSIDTRYLMYTRNFLEDNIELPVVQ</sequence>
<organism evidence="1 2">
    <name type="scientific">Argiope bruennichi</name>
    <name type="common">Wasp spider</name>
    <name type="synonym">Aranea bruennichi</name>
    <dbReference type="NCBI Taxonomy" id="94029"/>
    <lineage>
        <taxon>Eukaryota</taxon>
        <taxon>Metazoa</taxon>
        <taxon>Ecdysozoa</taxon>
        <taxon>Arthropoda</taxon>
        <taxon>Chelicerata</taxon>
        <taxon>Arachnida</taxon>
        <taxon>Araneae</taxon>
        <taxon>Araneomorphae</taxon>
        <taxon>Entelegynae</taxon>
        <taxon>Araneoidea</taxon>
        <taxon>Araneidae</taxon>
        <taxon>Argiope</taxon>
    </lineage>
</organism>
<evidence type="ECO:0000313" key="2">
    <source>
        <dbReference type="Proteomes" id="UP000807504"/>
    </source>
</evidence>
<reference evidence="1" key="2">
    <citation type="submission" date="2020-06" db="EMBL/GenBank/DDBJ databases">
        <authorList>
            <person name="Sheffer M."/>
        </authorList>
    </citation>
    <scope>NUCLEOTIDE SEQUENCE</scope>
</reference>
<reference evidence="1" key="1">
    <citation type="journal article" date="2020" name="bioRxiv">
        <title>Chromosome-level reference genome of the European wasp spider Argiope bruennichi: a resource for studies on range expansion and evolutionary adaptation.</title>
        <authorList>
            <person name="Sheffer M.M."/>
            <person name="Hoppe A."/>
            <person name="Krehenwinkel H."/>
            <person name="Uhl G."/>
            <person name="Kuss A.W."/>
            <person name="Jensen L."/>
            <person name="Jensen C."/>
            <person name="Gillespie R.G."/>
            <person name="Hoff K.J."/>
            <person name="Prost S."/>
        </authorList>
    </citation>
    <scope>NUCLEOTIDE SEQUENCE</scope>
</reference>
<evidence type="ECO:0000313" key="1">
    <source>
        <dbReference type="EMBL" id="KAF8784898.1"/>
    </source>
</evidence>
<keyword evidence="2" id="KW-1185">Reference proteome</keyword>
<dbReference type="Proteomes" id="UP000807504">
    <property type="component" value="Unassembled WGS sequence"/>
</dbReference>
<dbReference type="AlphaFoldDB" id="A0A8T0F3R7"/>